<protein>
    <recommendedName>
        <fullName evidence="1">RNB domain-containing protein</fullName>
    </recommendedName>
</protein>
<dbReference type="OrthoDB" id="2285229at2759"/>
<sequence>MINKQANARNSWKTLNRHESGDRLKDVIQSSGRSSIASQEKQLYFKEDPSSSSVSDEDDPLGGLDVVPGSFIVTRRNDIESFGISFGFDYEATQRQVIMFTANGDIWRPLASDITFILPSYIPFNLVERCGKEEVPVGSQLNARTEVLKRLRDLVRELESKYSHISRFVADVYARFKNKDPNAWGEVSVTEVARMIEDNPRYPTIYAVHRHLMNYPLHFVARTPYLITQTFDIRPQNEVEELEKVLAWKRMNDGRILSFVEKAKPIIAETARRLKASALEPPSETPISPIWNEDDQTIIDFLKKSIRQTRSNQADPYLISRSAIMRLLDPSAPTIDDASVARMLTNLGIFPPWQDLVVIQSTLDIEPELDSKSERTAKRDKVVERSLAFPPAPNTPLGPEDFYPSDPLEAVRHDFGQLPVFVIDDPNAQELDDGISIERIPSEPGSYWVHAHIANPTATLPPTHSFAIDAMKQGTTQYLLHHTMPLFPGSLMHHPQVGWSLGAQKGKPSRVLTFSAKLDSSGELVDYQVRAGVINNIHVISYQSVDKLLGYDMEQLGVIQRPFGGPAPKAAAEPSGLSEAEKGDIRLLHQVSQTLQQWWLRNHTVRPFQVGSRVTVGAFPPGTMTPTLQYRQFQGFPEFKEYVVEGDSSGRGSSMMVAEIMKLAGRVGSRFALKHNVPFIRRTGEGPMFYSPAHKEAMMAARRPSGVIVDHEIASNVAAMYPADYSLEPGAHHHIGATEGEGYSRVTSPLRRALDLVSHWQLQSALLGQSKPTFDVDWMDRFRVSFARLEKTRVMAGQYHEAFWQSMFLRQWLSGELRGDGFVPSNPDAVYDGFLLDRGKRSSVGGMFVFRVCVPHLGVRGPVWGVKNESGRPQPGSMIRVRLKEVILGIKPKVDFEFVEFA</sequence>
<accession>A0A9W8J238</accession>
<dbReference type="AlphaFoldDB" id="A0A9W8J238"/>
<dbReference type="GO" id="GO:0006402">
    <property type="term" value="P:mRNA catabolic process"/>
    <property type="evidence" value="ECO:0007669"/>
    <property type="project" value="TreeGrafter"/>
</dbReference>
<dbReference type="GO" id="GO:0000175">
    <property type="term" value="F:3'-5'-RNA exonuclease activity"/>
    <property type="evidence" value="ECO:0007669"/>
    <property type="project" value="TreeGrafter"/>
</dbReference>
<proteinExistence type="predicted"/>
<dbReference type="PANTHER" id="PTHR23355:SF65">
    <property type="entry name" value="EXORIBONUCLEASE CYT-4, PUTATIVE (AFU_ORTHOLOGUE AFUA_7G01550)-RELATED"/>
    <property type="match status" value="1"/>
</dbReference>
<feature type="domain" description="RNB" evidence="1">
    <location>
        <begin position="412"/>
        <end position="768"/>
    </location>
</feature>
<dbReference type="InterPro" id="IPR012340">
    <property type="entry name" value="NA-bd_OB-fold"/>
</dbReference>
<name>A0A9W8J238_9AGAR</name>
<gene>
    <name evidence="2" type="ORF">H1R20_g10258</name>
</gene>
<organism evidence="2 3">
    <name type="scientific">Candolleomyces eurysporus</name>
    <dbReference type="NCBI Taxonomy" id="2828524"/>
    <lineage>
        <taxon>Eukaryota</taxon>
        <taxon>Fungi</taxon>
        <taxon>Dikarya</taxon>
        <taxon>Basidiomycota</taxon>
        <taxon>Agaricomycotina</taxon>
        <taxon>Agaricomycetes</taxon>
        <taxon>Agaricomycetidae</taxon>
        <taxon>Agaricales</taxon>
        <taxon>Agaricineae</taxon>
        <taxon>Psathyrellaceae</taxon>
        <taxon>Candolleomyces</taxon>
    </lineage>
</organism>
<reference evidence="2" key="1">
    <citation type="submission" date="2022-06" db="EMBL/GenBank/DDBJ databases">
        <title>Genome Sequence of Candolleomyces eurysporus.</title>
        <authorList>
            <person name="Buettner E."/>
        </authorList>
    </citation>
    <scope>NUCLEOTIDE SEQUENCE</scope>
    <source>
        <strain evidence="2">VTCC 930004</strain>
    </source>
</reference>
<keyword evidence="3" id="KW-1185">Reference proteome</keyword>
<evidence type="ECO:0000313" key="2">
    <source>
        <dbReference type="EMBL" id="KAJ2926837.1"/>
    </source>
</evidence>
<feature type="non-terminal residue" evidence="2">
    <location>
        <position position="1"/>
    </location>
</feature>
<evidence type="ECO:0000313" key="3">
    <source>
        <dbReference type="Proteomes" id="UP001140091"/>
    </source>
</evidence>
<evidence type="ECO:0000259" key="1">
    <source>
        <dbReference type="SMART" id="SM00955"/>
    </source>
</evidence>
<dbReference type="InterPro" id="IPR050180">
    <property type="entry name" value="RNR_Ribonuclease"/>
</dbReference>
<dbReference type="SUPFAM" id="SSF50249">
    <property type="entry name" value="Nucleic acid-binding proteins"/>
    <property type="match status" value="1"/>
</dbReference>
<dbReference type="Pfam" id="PF00773">
    <property type="entry name" value="RNB"/>
    <property type="match status" value="1"/>
</dbReference>
<dbReference type="EMBL" id="JANBPK010001045">
    <property type="protein sequence ID" value="KAJ2926837.1"/>
    <property type="molecule type" value="Genomic_DNA"/>
</dbReference>
<dbReference type="PANTHER" id="PTHR23355">
    <property type="entry name" value="RIBONUCLEASE"/>
    <property type="match status" value="1"/>
</dbReference>
<comment type="caution">
    <text evidence="2">The sequence shown here is derived from an EMBL/GenBank/DDBJ whole genome shotgun (WGS) entry which is preliminary data.</text>
</comment>
<dbReference type="InterPro" id="IPR001900">
    <property type="entry name" value="RNase_II/R"/>
</dbReference>
<dbReference type="GO" id="GO:0003723">
    <property type="term" value="F:RNA binding"/>
    <property type="evidence" value="ECO:0007669"/>
    <property type="project" value="InterPro"/>
</dbReference>
<dbReference type="Proteomes" id="UP001140091">
    <property type="component" value="Unassembled WGS sequence"/>
</dbReference>
<dbReference type="GO" id="GO:0000932">
    <property type="term" value="C:P-body"/>
    <property type="evidence" value="ECO:0007669"/>
    <property type="project" value="TreeGrafter"/>
</dbReference>
<dbReference type="SMART" id="SM00955">
    <property type="entry name" value="RNB"/>
    <property type="match status" value="1"/>
</dbReference>